<organism evidence="1 2">
    <name type="scientific">Streptomyces populi</name>
    <dbReference type="NCBI Taxonomy" id="2058924"/>
    <lineage>
        <taxon>Bacteria</taxon>
        <taxon>Bacillati</taxon>
        <taxon>Actinomycetota</taxon>
        <taxon>Actinomycetes</taxon>
        <taxon>Kitasatosporales</taxon>
        <taxon>Streptomycetaceae</taxon>
        <taxon>Streptomyces</taxon>
    </lineage>
</organism>
<dbReference type="Proteomes" id="UP000236178">
    <property type="component" value="Unassembled WGS sequence"/>
</dbReference>
<keyword evidence="2" id="KW-1185">Reference proteome</keyword>
<dbReference type="AlphaFoldDB" id="A0A2I0SN10"/>
<protein>
    <recommendedName>
        <fullName evidence="3">DUF4878 domain-containing protein</fullName>
    </recommendedName>
</protein>
<name>A0A2I0SN10_9ACTN</name>
<gene>
    <name evidence="1" type="ORF">CW362_19955</name>
</gene>
<reference evidence="1 2" key="1">
    <citation type="submission" date="2017-12" db="EMBL/GenBank/DDBJ databases">
        <title>Streptomyces populusis sp. nov., a novel endophytic actinobacterium isolated from stems of Populus adenopoda Maxim.</title>
        <authorList>
            <person name="Wang Z."/>
        </authorList>
    </citation>
    <scope>NUCLEOTIDE SEQUENCE [LARGE SCALE GENOMIC DNA]</scope>
    <source>
        <strain evidence="1 2">A249</strain>
    </source>
</reference>
<proteinExistence type="predicted"/>
<evidence type="ECO:0008006" key="3">
    <source>
        <dbReference type="Google" id="ProtNLM"/>
    </source>
</evidence>
<evidence type="ECO:0000313" key="2">
    <source>
        <dbReference type="Proteomes" id="UP000236178"/>
    </source>
</evidence>
<sequence length="109" mass="11217">MLASGCGSSNDGPQTPKDAVNAFYKAGMDDDLDALTDATCAKYAGRASEALSGIFGENEIIGIEIASVKENGSTAVVNLSELEDGATTSNVLTTVVKENGHWAWCGDAD</sequence>
<accession>A0A2I0SN10</accession>
<dbReference type="EMBL" id="PJOS01000036">
    <property type="protein sequence ID" value="PKT71318.1"/>
    <property type="molecule type" value="Genomic_DNA"/>
</dbReference>
<evidence type="ECO:0000313" key="1">
    <source>
        <dbReference type="EMBL" id="PKT71318.1"/>
    </source>
</evidence>
<comment type="caution">
    <text evidence="1">The sequence shown here is derived from an EMBL/GenBank/DDBJ whole genome shotgun (WGS) entry which is preliminary data.</text>
</comment>